<dbReference type="EMBL" id="KV423916">
    <property type="protein sequence ID" value="KZT62514.1"/>
    <property type="molecule type" value="Genomic_DNA"/>
</dbReference>
<organism evidence="2 3">
    <name type="scientific">Calocera cornea HHB12733</name>
    <dbReference type="NCBI Taxonomy" id="1353952"/>
    <lineage>
        <taxon>Eukaryota</taxon>
        <taxon>Fungi</taxon>
        <taxon>Dikarya</taxon>
        <taxon>Basidiomycota</taxon>
        <taxon>Agaricomycotina</taxon>
        <taxon>Dacrymycetes</taxon>
        <taxon>Dacrymycetales</taxon>
        <taxon>Dacrymycetaceae</taxon>
        <taxon>Calocera</taxon>
    </lineage>
</organism>
<evidence type="ECO:0000313" key="3">
    <source>
        <dbReference type="Proteomes" id="UP000076842"/>
    </source>
</evidence>
<dbReference type="AlphaFoldDB" id="A0A165K0Q6"/>
<feature type="region of interest" description="Disordered" evidence="1">
    <location>
        <begin position="1"/>
        <end position="36"/>
    </location>
</feature>
<protein>
    <submittedName>
        <fullName evidence="2">Uncharacterized protein</fullName>
    </submittedName>
</protein>
<dbReference type="InParanoid" id="A0A165K0Q6"/>
<dbReference type="Proteomes" id="UP000076842">
    <property type="component" value="Unassembled WGS sequence"/>
</dbReference>
<proteinExistence type="predicted"/>
<sequence>MDRVKMARVRGTPTDGFQDPRRRFRKPPPQSNARTSTSIVISDYADTKPTYAHELHIYSEGGIQFIRRWRRGGSRRKAAKMDINASPAITGRSHSLSHLTISCPADHPNPYICIPESLHMHYILKGVYDHLDAEDIRQSAGPPVTRPGMQQKHRSISVGLGGTTTSSTSLFLNHRLV</sequence>
<keyword evidence="3" id="KW-1185">Reference proteome</keyword>
<evidence type="ECO:0000256" key="1">
    <source>
        <dbReference type="SAM" id="MobiDB-lite"/>
    </source>
</evidence>
<accession>A0A165K0Q6</accession>
<name>A0A165K0Q6_9BASI</name>
<reference evidence="2 3" key="1">
    <citation type="journal article" date="2016" name="Mol. Biol. Evol.">
        <title>Comparative Genomics of Early-Diverging Mushroom-Forming Fungi Provides Insights into the Origins of Lignocellulose Decay Capabilities.</title>
        <authorList>
            <person name="Nagy L.G."/>
            <person name="Riley R."/>
            <person name="Tritt A."/>
            <person name="Adam C."/>
            <person name="Daum C."/>
            <person name="Floudas D."/>
            <person name="Sun H."/>
            <person name="Yadav J.S."/>
            <person name="Pangilinan J."/>
            <person name="Larsson K.H."/>
            <person name="Matsuura K."/>
            <person name="Barry K."/>
            <person name="Labutti K."/>
            <person name="Kuo R."/>
            <person name="Ohm R.A."/>
            <person name="Bhattacharya S.S."/>
            <person name="Shirouzu T."/>
            <person name="Yoshinaga Y."/>
            <person name="Martin F.M."/>
            <person name="Grigoriev I.V."/>
            <person name="Hibbett D.S."/>
        </authorList>
    </citation>
    <scope>NUCLEOTIDE SEQUENCE [LARGE SCALE GENOMIC DNA]</scope>
    <source>
        <strain evidence="2 3">HHB12733</strain>
    </source>
</reference>
<evidence type="ECO:0000313" key="2">
    <source>
        <dbReference type="EMBL" id="KZT62514.1"/>
    </source>
</evidence>
<gene>
    <name evidence="2" type="ORF">CALCODRAFT_205360</name>
</gene>